<evidence type="ECO:0000313" key="4">
    <source>
        <dbReference type="Proteomes" id="UP000008810"/>
    </source>
</evidence>
<dbReference type="Gramene" id="PNT77847">
    <property type="protein sequence ID" value="PNT77847"/>
    <property type="gene ID" value="BRADI_1g69460v3"/>
</dbReference>
<sequence length="474" mass="53655">MVSSPTTGNLMTCKKISSVWEHFDIVTVTESDGKVVTKVKCKLPGAKRKPNRRERRNPKLPPPTTDGRRAPARSIRHCGRTSRLSFLTSGASSNARVAPPPDERREQRRTSRPSLRAARKAARHQALRFLPHLLGSFSRLIFASPDTLRGMSSFAALGDHHTNAQREYSYRRYIDDDMEVDVEDDCLSFEQFRVMEPRTVVPPFTCEDYAFNYPIVGAIGGYDYKCPLTPDPTKKFILSIILGAERVMGRGKCYAPFTSENIVVTHERQALFKHLRMVGLSDAAKTAVYKSIATVITELFTDYDIPGDIQHLINLLKSGKKQVLYKIHPSIVPHSDRGWVFLKSYEYVMHRADAASKDLILLALPYHDTWRTKVNLNHVLTETYEYSDGAYDVNPSVGDQTAWTENAKKIQSAEKFMEFLRNGTSHRLQRSSKLSADQYETLLLVLFHMLLPKLLEAMLDHLGADGLEKAGLLR</sequence>
<keyword evidence="4" id="KW-1185">Reference proteome</keyword>
<dbReference type="OrthoDB" id="10387838at2759"/>
<feature type="region of interest" description="Disordered" evidence="1">
    <location>
        <begin position="41"/>
        <end position="75"/>
    </location>
</feature>
<organism evidence="2">
    <name type="scientific">Brachypodium distachyon</name>
    <name type="common">Purple false brome</name>
    <name type="synonym">Trachynia distachya</name>
    <dbReference type="NCBI Taxonomy" id="15368"/>
    <lineage>
        <taxon>Eukaryota</taxon>
        <taxon>Viridiplantae</taxon>
        <taxon>Streptophyta</taxon>
        <taxon>Embryophyta</taxon>
        <taxon>Tracheophyta</taxon>
        <taxon>Spermatophyta</taxon>
        <taxon>Magnoliopsida</taxon>
        <taxon>Liliopsida</taxon>
        <taxon>Poales</taxon>
        <taxon>Poaceae</taxon>
        <taxon>BOP clade</taxon>
        <taxon>Pooideae</taxon>
        <taxon>Stipodae</taxon>
        <taxon>Brachypodieae</taxon>
        <taxon>Brachypodium</taxon>
    </lineage>
</organism>
<reference evidence="3" key="3">
    <citation type="submission" date="2018-08" db="UniProtKB">
        <authorList>
            <consortium name="EnsemblPlants"/>
        </authorList>
    </citation>
    <scope>IDENTIFICATION</scope>
    <source>
        <strain evidence="3">cv. Bd21</strain>
    </source>
</reference>
<dbReference type="STRING" id="15368.A0A2K2DU90"/>
<feature type="compositionally biased region" description="Basic residues" evidence="1">
    <location>
        <begin position="41"/>
        <end position="58"/>
    </location>
</feature>
<dbReference type="ExpressionAtlas" id="A0A2K2DU90">
    <property type="expression patterns" value="baseline and differential"/>
</dbReference>
<dbReference type="PANTHER" id="PTHR35161:SF17">
    <property type="entry name" value="FUNGAL-TYPE PROTEIN KINASE DOMAIN-CONTAINING PROTEIN"/>
    <property type="match status" value="1"/>
</dbReference>
<evidence type="ECO:0000256" key="1">
    <source>
        <dbReference type="SAM" id="MobiDB-lite"/>
    </source>
</evidence>
<reference evidence="2" key="2">
    <citation type="submission" date="2017-06" db="EMBL/GenBank/DDBJ databases">
        <title>WGS assembly of Brachypodium distachyon.</title>
        <authorList>
            <consortium name="The International Brachypodium Initiative"/>
            <person name="Lucas S."/>
            <person name="Harmon-Smith M."/>
            <person name="Lail K."/>
            <person name="Tice H."/>
            <person name="Grimwood J."/>
            <person name="Bruce D."/>
            <person name="Barry K."/>
            <person name="Shu S."/>
            <person name="Lindquist E."/>
            <person name="Wang M."/>
            <person name="Pitluck S."/>
            <person name="Vogel J.P."/>
            <person name="Garvin D.F."/>
            <person name="Mockler T.C."/>
            <person name="Schmutz J."/>
            <person name="Rokhsar D."/>
            <person name="Bevan M.W."/>
        </authorList>
    </citation>
    <scope>NUCLEOTIDE SEQUENCE</scope>
    <source>
        <strain evidence="2">Bd21</strain>
    </source>
</reference>
<name>A0A2K2DU90_BRADI</name>
<feature type="region of interest" description="Disordered" evidence="1">
    <location>
        <begin position="89"/>
        <end position="118"/>
    </location>
</feature>
<protein>
    <submittedName>
        <fullName evidence="2 3">Uncharacterized protein</fullName>
    </submittedName>
</protein>
<dbReference type="EnsemblPlants" id="PNT77847">
    <property type="protein sequence ID" value="PNT77847"/>
    <property type="gene ID" value="BRADI_1g69460v3"/>
</dbReference>
<dbReference type="InParanoid" id="A0A2K2DU90"/>
<dbReference type="PANTHER" id="PTHR35161">
    <property type="entry name" value="OS02G0303100 PROTEIN"/>
    <property type="match status" value="1"/>
</dbReference>
<proteinExistence type="predicted"/>
<dbReference type="Proteomes" id="UP000008810">
    <property type="component" value="Chromosome 1"/>
</dbReference>
<evidence type="ECO:0000313" key="3">
    <source>
        <dbReference type="EnsemblPlants" id="PNT77847"/>
    </source>
</evidence>
<accession>A0A2K2DU90</accession>
<evidence type="ECO:0000313" key="2">
    <source>
        <dbReference type="EMBL" id="PNT77847.1"/>
    </source>
</evidence>
<reference evidence="2 3" key="1">
    <citation type="journal article" date="2010" name="Nature">
        <title>Genome sequencing and analysis of the model grass Brachypodium distachyon.</title>
        <authorList>
            <consortium name="International Brachypodium Initiative"/>
        </authorList>
    </citation>
    <scope>NUCLEOTIDE SEQUENCE [LARGE SCALE GENOMIC DNA]</scope>
    <source>
        <strain evidence="2 3">Bd21</strain>
    </source>
</reference>
<dbReference type="EMBL" id="CM000880">
    <property type="protein sequence ID" value="PNT77847.1"/>
    <property type="molecule type" value="Genomic_DNA"/>
</dbReference>
<gene>
    <name evidence="2" type="ORF">BRADI_1g69460v3</name>
</gene>
<dbReference type="AlphaFoldDB" id="A0A2K2DU90"/>